<keyword evidence="1" id="KW-0472">Membrane</keyword>
<dbReference type="HOGENOM" id="CLU_102559_1_0_3"/>
<dbReference type="RefSeq" id="WP_013334673.1">
    <property type="nucleotide sequence ID" value="NC_014533.1"/>
</dbReference>
<protein>
    <recommendedName>
        <fullName evidence="2">HPP transmembrane region domain-containing protein</fullName>
    </recommendedName>
</protein>
<feature type="transmembrane region" description="Helical" evidence="1">
    <location>
        <begin position="156"/>
        <end position="176"/>
    </location>
</feature>
<dbReference type="Proteomes" id="UP000008206">
    <property type="component" value="Plasmid Cy782201"/>
</dbReference>
<dbReference type="InterPro" id="IPR058581">
    <property type="entry name" value="TM_HPP"/>
</dbReference>
<geneLocation type="plasmid" evidence="3 4">
    <name>Cy782201</name>
</geneLocation>
<keyword evidence="3" id="KW-0614">Plasmid</keyword>
<feature type="transmembrane region" description="Helical" evidence="1">
    <location>
        <begin position="25"/>
        <end position="52"/>
    </location>
</feature>
<gene>
    <name evidence="3" type="ordered locus">Cyan7822_6084</name>
</gene>
<dbReference type="OrthoDB" id="9811720at2"/>
<dbReference type="AlphaFoldDB" id="E0ULU3"/>
<evidence type="ECO:0000313" key="4">
    <source>
        <dbReference type="Proteomes" id="UP000008206"/>
    </source>
</evidence>
<accession>E0ULU3</accession>
<evidence type="ECO:0000313" key="3">
    <source>
        <dbReference type="EMBL" id="ADN17923.1"/>
    </source>
</evidence>
<evidence type="ECO:0000256" key="1">
    <source>
        <dbReference type="SAM" id="Phobius"/>
    </source>
</evidence>
<dbReference type="KEGG" id="cyj:Cyan7822_6084"/>
<reference evidence="4" key="1">
    <citation type="journal article" date="2011" name="MBio">
        <title>Novel metabolic attributes of the genus Cyanothece, comprising a group of unicellular nitrogen-fixing Cyanobacteria.</title>
        <authorList>
            <person name="Bandyopadhyay A."/>
            <person name="Elvitigala T."/>
            <person name="Welsh E."/>
            <person name="Stockel J."/>
            <person name="Liberton M."/>
            <person name="Min H."/>
            <person name="Sherman L.A."/>
            <person name="Pakrasi H.B."/>
        </authorList>
    </citation>
    <scope>NUCLEOTIDE SEQUENCE [LARGE SCALE GENOMIC DNA]</scope>
    <source>
        <strain evidence="4">PCC 7822</strain>
        <plasmid evidence="4">Cy782201</plasmid>
    </source>
</reference>
<feature type="domain" description="HPP transmembrane region" evidence="2">
    <location>
        <begin position="22"/>
        <end position="170"/>
    </location>
</feature>
<feature type="transmembrane region" description="Helical" evidence="1">
    <location>
        <begin position="72"/>
        <end position="97"/>
    </location>
</feature>
<dbReference type="Pfam" id="PF04982">
    <property type="entry name" value="TM_HPP"/>
    <property type="match status" value="1"/>
</dbReference>
<name>E0ULU3_GLOV7</name>
<feature type="transmembrane region" description="Helical" evidence="1">
    <location>
        <begin position="109"/>
        <end position="130"/>
    </location>
</feature>
<proteinExistence type="predicted"/>
<keyword evidence="1" id="KW-1133">Transmembrane helix</keyword>
<sequence>MVHNSQKNQQSNSHQKNWFSKLPDFIWAPFSAGLLILIVGLIGIVVGQPWLFPSLGPSAFLLVENPQLPSARFYNIVVGHLIGLGAGCLAVIILNASDAPGVLSSNHLTLIRVWAALLAIVLNMIGVILARASHPPSAATTLLVALGGLKVTWQDALTVIIGVLLLAVFGEGLRLLRLAKKPFL</sequence>
<organism evidence="3 4">
    <name type="scientific">Gloeothece verrucosa (strain PCC 7822)</name>
    <name type="common">Cyanothece sp. (strain PCC 7822)</name>
    <dbReference type="NCBI Taxonomy" id="497965"/>
    <lineage>
        <taxon>Bacteria</taxon>
        <taxon>Bacillati</taxon>
        <taxon>Cyanobacteriota</taxon>
        <taxon>Cyanophyceae</taxon>
        <taxon>Oscillatoriophycideae</taxon>
        <taxon>Chroococcales</taxon>
        <taxon>Aphanothecaceae</taxon>
        <taxon>Gloeothece</taxon>
        <taxon>Gloeothece verrucosa</taxon>
    </lineage>
</organism>
<dbReference type="EMBL" id="CP002199">
    <property type="protein sequence ID" value="ADN17923.1"/>
    <property type="molecule type" value="Genomic_DNA"/>
</dbReference>
<evidence type="ECO:0000259" key="2">
    <source>
        <dbReference type="Pfam" id="PF04982"/>
    </source>
</evidence>
<keyword evidence="1" id="KW-0812">Transmembrane</keyword>
<keyword evidence="4" id="KW-1185">Reference proteome</keyword>